<dbReference type="InterPro" id="IPR013356">
    <property type="entry name" value="T2SS_GspD"/>
</dbReference>
<feature type="domain" description="NolW-like" evidence="13">
    <location>
        <begin position="311"/>
        <end position="416"/>
    </location>
</feature>
<dbReference type="InterPro" id="IPR001775">
    <property type="entry name" value="GspD/PilQ"/>
</dbReference>
<evidence type="ECO:0000256" key="5">
    <source>
        <dbReference type="ARBA" id="ARBA00022692"/>
    </source>
</evidence>
<keyword evidence="5" id="KW-0812">Transmembrane</keyword>
<dbReference type="InterPro" id="IPR038591">
    <property type="entry name" value="NolW-like_sf"/>
</dbReference>
<dbReference type="PANTHER" id="PTHR30332">
    <property type="entry name" value="PROBABLE GENERAL SECRETION PATHWAY PROTEIN D"/>
    <property type="match status" value="1"/>
</dbReference>
<keyword evidence="3 10" id="KW-0813">Transport</keyword>
<dbReference type="Pfam" id="PF03958">
    <property type="entry name" value="Secretin_N"/>
    <property type="match status" value="2"/>
</dbReference>
<keyword evidence="4" id="KW-1134">Transmembrane beta strand</keyword>
<dbReference type="PANTHER" id="PTHR30332:SF25">
    <property type="entry name" value="SECRETIN XPSD"/>
    <property type="match status" value="1"/>
</dbReference>
<dbReference type="PRINTS" id="PR00811">
    <property type="entry name" value="BCTERIALGSPD"/>
</dbReference>
<name>A0ABP3JVR9_9SPHN</name>
<keyword evidence="6" id="KW-0732">Signal</keyword>
<evidence type="ECO:0000256" key="2">
    <source>
        <dbReference type="ARBA" id="ARBA00006980"/>
    </source>
</evidence>
<evidence type="ECO:0000256" key="3">
    <source>
        <dbReference type="ARBA" id="ARBA00022448"/>
    </source>
</evidence>
<dbReference type="Proteomes" id="UP001500713">
    <property type="component" value="Unassembled WGS sequence"/>
</dbReference>
<evidence type="ECO:0000259" key="14">
    <source>
        <dbReference type="Pfam" id="PF21305"/>
    </source>
</evidence>
<reference evidence="16" key="1">
    <citation type="journal article" date="2019" name="Int. J. Syst. Evol. Microbiol.">
        <title>The Global Catalogue of Microorganisms (GCM) 10K type strain sequencing project: providing services to taxonomists for standard genome sequencing and annotation.</title>
        <authorList>
            <consortium name="The Broad Institute Genomics Platform"/>
            <consortium name="The Broad Institute Genome Sequencing Center for Infectious Disease"/>
            <person name="Wu L."/>
            <person name="Ma J."/>
        </authorList>
    </citation>
    <scope>NUCLEOTIDE SEQUENCE [LARGE SCALE GENOMIC DNA]</scope>
    <source>
        <strain evidence="16">JCM 14162</strain>
    </source>
</reference>
<comment type="similarity">
    <text evidence="2">Belongs to the bacterial secretin family. GSP D subfamily.</text>
</comment>
<comment type="caution">
    <text evidence="15">The sequence shown here is derived from an EMBL/GenBank/DDBJ whole genome shotgun (WGS) entry which is preliminary data.</text>
</comment>
<keyword evidence="9" id="KW-0998">Cell outer membrane</keyword>
<evidence type="ECO:0000256" key="1">
    <source>
        <dbReference type="ARBA" id="ARBA00004442"/>
    </source>
</evidence>
<keyword evidence="7" id="KW-0653">Protein transport</keyword>
<evidence type="ECO:0000259" key="12">
    <source>
        <dbReference type="Pfam" id="PF00263"/>
    </source>
</evidence>
<dbReference type="InterPro" id="IPR004845">
    <property type="entry name" value="T2SS_GspD_CS"/>
</dbReference>
<feature type="domain" description="Type II/III secretion system secretin-like" evidence="12">
    <location>
        <begin position="484"/>
        <end position="649"/>
    </location>
</feature>
<dbReference type="InterPro" id="IPR050810">
    <property type="entry name" value="Bact_Secretion_Sys_Channel"/>
</dbReference>
<dbReference type="InterPro" id="IPR049371">
    <property type="entry name" value="GspD-like_N0"/>
</dbReference>
<dbReference type="Gene3D" id="3.30.1370.120">
    <property type="match status" value="2"/>
</dbReference>
<evidence type="ECO:0000313" key="15">
    <source>
        <dbReference type="EMBL" id="GAA0463917.1"/>
    </source>
</evidence>
<evidence type="ECO:0000256" key="8">
    <source>
        <dbReference type="ARBA" id="ARBA00023136"/>
    </source>
</evidence>
<dbReference type="InterPro" id="IPR004846">
    <property type="entry name" value="T2SS/T3SS_dom"/>
</dbReference>
<dbReference type="NCBIfam" id="TIGR02517">
    <property type="entry name" value="type_II_gspD"/>
    <property type="match status" value="1"/>
</dbReference>
<dbReference type="Gene3D" id="3.55.50.30">
    <property type="match status" value="1"/>
</dbReference>
<feature type="domain" description="GspD-like N0" evidence="14">
    <location>
        <begin position="57"/>
        <end position="126"/>
    </location>
</feature>
<feature type="region of interest" description="Disordered" evidence="11">
    <location>
        <begin position="347"/>
        <end position="370"/>
    </location>
</feature>
<evidence type="ECO:0000259" key="13">
    <source>
        <dbReference type="Pfam" id="PF03958"/>
    </source>
</evidence>
<dbReference type="Pfam" id="PF21305">
    <property type="entry name" value="type_II_gspD_N0"/>
    <property type="match status" value="1"/>
</dbReference>
<gene>
    <name evidence="15" type="primary">gspD_1</name>
    <name evidence="15" type="ORF">GCM10009096_00480</name>
</gene>
<evidence type="ECO:0000256" key="4">
    <source>
        <dbReference type="ARBA" id="ARBA00022452"/>
    </source>
</evidence>
<dbReference type="RefSeq" id="WP_229954389.1">
    <property type="nucleotide sequence ID" value="NZ_BAAAEM010000002.1"/>
</dbReference>
<evidence type="ECO:0000256" key="7">
    <source>
        <dbReference type="ARBA" id="ARBA00022927"/>
    </source>
</evidence>
<accession>A0ABP3JVR9</accession>
<evidence type="ECO:0000256" key="10">
    <source>
        <dbReference type="RuleBase" id="RU004004"/>
    </source>
</evidence>
<dbReference type="PROSITE" id="PS00875">
    <property type="entry name" value="T2SP_D"/>
    <property type="match status" value="1"/>
</dbReference>
<comment type="subcellular location">
    <subcellularLocation>
        <location evidence="1 10">Cell outer membrane</location>
    </subcellularLocation>
</comment>
<keyword evidence="16" id="KW-1185">Reference proteome</keyword>
<keyword evidence="8" id="KW-0472">Membrane</keyword>
<protein>
    <submittedName>
        <fullName evidence="15">Type II secretion system secretin GspD</fullName>
    </submittedName>
</protein>
<dbReference type="PROSITE" id="PS51257">
    <property type="entry name" value="PROKAR_LIPOPROTEIN"/>
    <property type="match status" value="1"/>
</dbReference>
<dbReference type="InterPro" id="IPR005644">
    <property type="entry name" value="NolW-like"/>
</dbReference>
<sequence length="692" mass="72824">MSLPIYKGDRSTILHSTFAAMLGCALLSSIILHSSAIAQTPTSDRIQYDEANGYSLAFVEADVKRVVDAVMGSMLGASYAIDPDVTGNITLRTVKPVTEASLIPLLEQALASVNAVIIKRGDSYRIIDRTKARNVAPIGTPSLASAGNIPIDASGNKPRRFAPSTPGFATEVVSLEYGSADEIAKLIEGFLGDKIVQPSNDGRNQLLISGSADERDAAKKLVARFDVDTLAEMNFEIYRLENVDADTIVAELDKIFEPPFDIIGSRIRLVPLPRLRSVLGIASGSSDLARIEPWIRRLDAGGSGKRKLYSYAVQNSRAADIAASLQLVLGGSGSSAAPSAEPSIINVGGGGASQGGDEEGQTTPINVSSSPVSLGSSGGLRIVPNAQNNSLLIYANGEEYGFIRDALDKLDQPVAQVLIEATLAEVTLSDDLRFGVDFNILRSGSDGTNTITNTGTESGTPSPIFPGFSVSVIGSTASAVLNTLQSKTNVKVLSAPKILTLNNEPATLQVGDQVPILTQQSQGVVSPGAPIINNIELRDTGVILQVTPRVNDSGTIILDISQEVSDVAEATTSGINSPTIQQRRLASTVATRSGQMIALGGLIRNRQTRIKSGIPVLSQIPLIGGLFGRKTDTGSRTELIILITPTVIRSPDEIENVVDALIDGLDLTRPLLDDAKAGLVGARLNPEPVVVE</sequence>
<evidence type="ECO:0000256" key="11">
    <source>
        <dbReference type="SAM" id="MobiDB-lite"/>
    </source>
</evidence>
<dbReference type="EMBL" id="BAAAEM010000002">
    <property type="protein sequence ID" value="GAA0463917.1"/>
    <property type="molecule type" value="Genomic_DNA"/>
</dbReference>
<dbReference type="Pfam" id="PF00263">
    <property type="entry name" value="Secretin"/>
    <property type="match status" value="1"/>
</dbReference>
<proteinExistence type="inferred from homology"/>
<evidence type="ECO:0000256" key="6">
    <source>
        <dbReference type="ARBA" id="ARBA00022729"/>
    </source>
</evidence>
<evidence type="ECO:0000313" key="16">
    <source>
        <dbReference type="Proteomes" id="UP001500713"/>
    </source>
</evidence>
<feature type="domain" description="NolW-like" evidence="13">
    <location>
        <begin position="170"/>
        <end position="228"/>
    </location>
</feature>
<organism evidence="15 16">
    <name type="scientific">Parasphingorhabdus litoris</name>
    <dbReference type="NCBI Taxonomy" id="394733"/>
    <lineage>
        <taxon>Bacteria</taxon>
        <taxon>Pseudomonadati</taxon>
        <taxon>Pseudomonadota</taxon>
        <taxon>Alphaproteobacteria</taxon>
        <taxon>Sphingomonadales</taxon>
        <taxon>Sphingomonadaceae</taxon>
        <taxon>Parasphingorhabdus</taxon>
    </lineage>
</organism>
<evidence type="ECO:0000256" key="9">
    <source>
        <dbReference type="ARBA" id="ARBA00023237"/>
    </source>
</evidence>